<organism evidence="3 4">
    <name type="scientific">Cylicocyclus nassatus</name>
    <name type="common">Nematode worm</name>
    <dbReference type="NCBI Taxonomy" id="53992"/>
    <lineage>
        <taxon>Eukaryota</taxon>
        <taxon>Metazoa</taxon>
        <taxon>Ecdysozoa</taxon>
        <taxon>Nematoda</taxon>
        <taxon>Chromadorea</taxon>
        <taxon>Rhabditida</taxon>
        <taxon>Rhabditina</taxon>
        <taxon>Rhabditomorpha</taxon>
        <taxon>Strongyloidea</taxon>
        <taxon>Strongylidae</taxon>
        <taxon>Cylicocyclus</taxon>
    </lineage>
</organism>
<feature type="compositionally biased region" description="Basic and acidic residues" evidence="1">
    <location>
        <begin position="45"/>
        <end position="93"/>
    </location>
</feature>
<feature type="compositionally biased region" description="Basic residues" evidence="1">
    <location>
        <begin position="162"/>
        <end position="172"/>
    </location>
</feature>
<sequence>MSRPQSRVRIMSTLFHAYLFLLLIALSLAFHDTYKKKYGKKHKHSSYEDKESDKKRLSQDGSHESHALDEYEHDKGDKGKESEGYKKNSDDKHRKSGKKHEKEASKFKKTDTDYKKDKFDEKTKTRGYFDYKYVQPQYSVEKYHEDEKHMKKKEGDKYATGSKKKEHGKKFKKGYDKFKKVKGKHGKYYKKKKEQDKDKKHKKASYKSKHGKKKHGHYKKGHKKHKKKYHSSKSKDHD</sequence>
<evidence type="ECO:0000313" key="3">
    <source>
        <dbReference type="EMBL" id="CAJ0590306.1"/>
    </source>
</evidence>
<evidence type="ECO:0000256" key="1">
    <source>
        <dbReference type="SAM" id="MobiDB-lite"/>
    </source>
</evidence>
<proteinExistence type="predicted"/>
<comment type="caution">
    <text evidence="3">The sequence shown here is derived from an EMBL/GenBank/DDBJ whole genome shotgun (WGS) entry which is preliminary data.</text>
</comment>
<dbReference type="AlphaFoldDB" id="A0AA36DMA0"/>
<dbReference type="Proteomes" id="UP001176961">
    <property type="component" value="Unassembled WGS sequence"/>
</dbReference>
<dbReference type="EMBL" id="CATQJL010000001">
    <property type="protein sequence ID" value="CAJ0590306.1"/>
    <property type="molecule type" value="Genomic_DNA"/>
</dbReference>
<evidence type="ECO:0000256" key="2">
    <source>
        <dbReference type="SAM" id="SignalP"/>
    </source>
</evidence>
<accession>A0AA36DMA0</accession>
<feature type="region of interest" description="Disordered" evidence="1">
    <location>
        <begin position="39"/>
        <end position="115"/>
    </location>
</feature>
<keyword evidence="4" id="KW-1185">Reference proteome</keyword>
<protein>
    <submittedName>
        <fullName evidence="3">Uncharacterized protein</fullName>
    </submittedName>
</protein>
<feature type="compositionally biased region" description="Basic residues" evidence="1">
    <location>
        <begin position="179"/>
        <end position="192"/>
    </location>
</feature>
<keyword evidence="2" id="KW-0732">Signal</keyword>
<gene>
    <name evidence="3" type="ORF">CYNAS_LOCUS2289</name>
</gene>
<reference evidence="3" key="1">
    <citation type="submission" date="2023-07" db="EMBL/GenBank/DDBJ databases">
        <authorList>
            <consortium name="CYATHOMIX"/>
        </authorList>
    </citation>
    <scope>NUCLEOTIDE SEQUENCE</scope>
    <source>
        <strain evidence="3">N/A</strain>
    </source>
</reference>
<evidence type="ECO:0000313" key="4">
    <source>
        <dbReference type="Proteomes" id="UP001176961"/>
    </source>
</evidence>
<name>A0AA36DMA0_CYLNA</name>
<feature type="compositionally biased region" description="Basic residues" evidence="1">
    <location>
        <begin position="199"/>
        <end position="232"/>
    </location>
</feature>
<feature type="compositionally biased region" description="Basic and acidic residues" evidence="1">
    <location>
        <begin position="100"/>
        <end position="115"/>
    </location>
</feature>
<feature type="signal peptide" evidence="2">
    <location>
        <begin position="1"/>
        <end position="29"/>
    </location>
</feature>
<feature type="region of interest" description="Disordered" evidence="1">
    <location>
        <begin position="141"/>
        <end position="238"/>
    </location>
</feature>
<feature type="chain" id="PRO_5041277043" evidence="2">
    <location>
        <begin position="30"/>
        <end position="238"/>
    </location>
</feature>
<feature type="compositionally biased region" description="Basic and acidic residues" evidence="1">
    <location>
        <begin position="141"/>
        <end position="157"/>
    </location>
</feature>